<dbReference type="OrthoDB" id="9765625at2"/>
<dbReference type="RefSeq" id="WP_073032463.1">
    <property type="nucleotide sequence ID" value="NZ_FQXJ01000024.1"/>
</dbReference>
<comment type="catalytic activity">
    <reaction evidence="3">
        <text>Ni(II)-pyridinium-3,5-bisthiocarboxylate mononucleotide = pyridinium-3,5-bisthiocarboxylate mononucleotide + Ni(2+)</text>
        <dbReference type="Rhea" id="RHEA:54784"/>
        <dbReference type="ChEBI" id="CHEBI:49786"/>
        <dbReference type="ChEBI" id="CHEBI:137372"/>
        <dbReference type="ChEBI" id="CHEBI:137373"/>
        <dbReference type="EC" id="4.99.1.12"/>
    </reaction>
</comment>
<dbReference type="Proteomes" id="UP000183954">
    <property type="component" value="Unassembled WGS sequence"/>
</dbReference>
<reference evidence="5" key="1">
    <citation type="submission" date="2016-11" db="EMBL/GenBank/DDBJ databases">
        <authorList>
            <person name="Varghese N."/>
            <person name="Submissions S."/>
        </authorList>
    </citation>
    <scope>NUCLEOTIDE SEQUENCE [LARGE SCALE GENOMIC DNA]</scope>
    <source>
        <strain evidence="5">DSM 15449</strain>
    </source>
</reference>
<keyword evidence="1 3" id="KW-0533">Nickel</keyword>
<evidence type="ECO:0000313" key="4">
    <source>
        <dbReference type="EMBL" id="SHI74869.1"/>
    </source>
</evidence>
<dbReference type="PANTHER" id="PTHR36566:SF1">
    <property type="entry name" value="PYRIDINIUM-3,5-BISTHIOCARBOXYLIC ACID MONONUCLEOTIDE NICKEL INSERTION PROTEIN"/>
    <property type="match status" value="1"/>
</dbReference>
<dbReference type="AlphaFoldDB" id="A0A1M6DP13"/>
<name>A0A1M6DP13_9FIRM</name>
<dbReference type="InterPro" id="IPR002822">
    <property type="entry name" value="Ni_insertion"/>
</dbReference>
<dbReference type="EC" id="4.99.1.12" evidence="3"/>
<organism evidence="4 5">
    <name type="scientific">Desulfosporosinus lacus DSM 15449</name>
    <dbReference type="NCBI Taxonomy" id="1121420"/>
    <lineage>
        <taxon>Bacteria</taxon>
        <taxon>Bacillati</taxon>
        <taxon>Bacillota</taxon>
        <taxon>Clostridia</taxon>
        <taxon>Eubacteriales</taxon>
        <taxon>Desulfitobacteriaceae</taxon>
        <taxon>Desulfosporosinus</taxon>
    </lineage>
</organism>
<evidence type="ECO:0000256" key="1">
    <source>
        <dbReference type="ARBA" id="ARBA00022596"/>
    </source>
</evidence>
<evidence type="ECO:0000256" key="3">
    <source>
        <dbReference type="HAMAP-Rule" id="MF_01074"/>
    </source>
</evidence>
<dbReference type="Gene3D" id="3.10.20.300">
    <property type="entry name" value="mk0293 like domain"/>
    <property type="match status" value="1"/>
</dbReference>
<dbReference type="EMBL" id="FQXJ01000024">
    <property type="protein sequence ID" value="SHI74869.1"/>
    <property type="molecule type" value="Genomic_DNA"/>
</dbReference>
<dbReference type="GO" id="GO:0016151">
    <property type="term" value="F:nickel cation binding"/>
    <property type="evidence" value="ECO:0007669"/>
    <property type="project" value="UniProtKB-UniRule"/>
</dbReference>
<keyword evidence="2 3" id="KW-0456">Lyase</keyword>
<dbReference type="PANTHER" id="PTHR36566">
    <property type="entry name" value="NICKEL INSERTION PROTEIN-RELATED"/>
    <property type="match status" value="1"/>
</dbReference>
<comment type="similarity">
    <text evidence="3">Belongs to the LarC family.</text>
</comment>
<evidence type="ECO:0000256" key="2">
    <source>
        <dbReference type="ARBA" id="ARBA00023239"/>
    </source>
</evidence>
<dbReference type="GO" id="GO:0051604">
    <property type="term" value="P:protein maturation"/>
    <property type="evidence" value="ECO:0007669"/>
    <property type="project" value="UniProtKB-UniRule"/>
</dbReference>
<dbReference type="Gene3D" id="3.30.70.1380">
    <property type="entry name" value="Transcriptional regulatory protein pf0864 domain like"/>
    <property type="match status" value="1"/>
</dbReference>
<comment type="function">
    <text evidence="3">Involved in the biosynthesis of a nickel-pincer cofactor ((SCS)Ni(II) pincer complex). Binds Ni(2+), and functions in nickel delivery to pyridinium-3,5-bisthiocarboxylic acid mononucleotide (P2TMN), to form the mature cofactor. Is thus probably required for the activation of nickel-pincer cofactor-dependent enzymes.</text>
</comment>
<dbReference type="Pfam" id="PF01969">
    <property type="entry name" value="Ni_insertion"/>
    <property type="match status" value="1"/>
</dbReference>
<dbReference type="NCBIfam" id="TIGR00299">
    <property type="entry name" value="nickel pincer cofactor biosynthesis protein LarC"/>
    <property type="match status" value="1"/>
</dbReference>
<evidence type="ECO:0000313" key="5">
    <source>
        <dbReference type="Proteomes" id="UP000183954"/>
    </source>
</evidence>
<sequence>MKVLYFDCFSGISGDMTLGALMDLGVDEQVFRKELDKLKLEGYKLVIGKSIKNGITGMDVNVILSDDEEDHHDHYQHENNHVHEHHHHKHNHSHSFNHHARNLRDIEALIDESGVSQSAKDFSKKVFREIAAAEAKVHDKDIYEVHFHEVGAVDSIVDIVGTAICLDLLGVDRVYASKLYDGHGFIKCQHGTIPVPVPAVMQMLSQSGIPLVQTDISTELITPTGMGIIKCLSSGFGSMPPMFVDRVGYGMGKRETVGFNALRLLMGTMDEVDNDTPEAVALLETNIDDMSGEALGYTMEQLFENGALDVFYTPIFMKKNRPAVMLTVIARIQDEEKLADMILRETTTLGLRRSRFNRYCMNREIIKVSTEFGEVRVKVASKNGFTKYAPEYEDCRTIARKTEKTFIEVYNAVLKQVVKE</sequence>
<dbReference type="HAMAP" id="MF_01074">
    <property type="entry name" value="LarC"/>
    <property type="match status" value="1"/>
</dbReference>
<protein>
    <recommendedName>
        <fullName evidence="3">Pyridinium-3,5-bisthiocarboxylic acid mononucleotide nickel insertion protein</fullName>
        <shortName evidence="3">P2TMN nickel insertion protein</shortName>
        <ecNumber evidence="3">4.99.1.12</ecNumber>
    </recommendedName>
    <alternativeName>
        <fullName evidence="3">Nickel-pincer cofactor biosynthesis protein LarC</fullName>
    </alternativeName>
</protein>
<accession>A0A1M6DP13</accession>
<gene>
    <name evidence="3" type="primary">larC</name>
    <name evidence="4" type="ORF">SAMN02746098_04575</name>
</gene>
<keyword evidence="5" id="KW-1185">Reference proteome</keyword>
<dbReference type="STRING" id="1121420.SAMN02746098_04575"/>
<dbReference type="GO" id="GO:0016829">
    <property type="term" value="F:lyase activity"/>
    <property type="evidence" value="ECO:0007669"/>
    <property type="project" value="UniProtKB-UniRule"/>
</dbReference>
<proteinExistence type="inferred from homology"/>